<comment type="caution">
    <text evidence="5">The sequence shown here is derived from an EMBL/GenBank/DDBJ whole genome shotgun (WGS) entry which is preliminary data.</text>
</comment>
<dbReference type="CDD" id="cd11301">
    <property type="entry name" value="Fut1_Fut2_like"/>
    <property type="match status" value="1"/>
</dbReference>
<organism evidence="5 6">
    <name type="scientific">Cercopithifilaria johnstoni</name>
    <dbReference type="NCBI Taxonomy" id="2874296"/>
    <lineage>
        <taxon>Eukaryota</taxon>
        <taxon>Metazoa</taxon>
        <taxon>Ecdysozoa</taxon>
        <taxon>Nematoda</taxon>
        <taxon>Chromadorea</taxon>
        <taxon>Rhabditida</taxon>
        <taxon>Spirurina</taxon>
        <taxon>Spiruromorpha</taxon>
        <taxon>Filarioidea</taxon>
        <taxon>Onchocercidae</taxon>
        <taxon>Cercopithifilaria</taxon>
    </lineage>
</organism>
<evidence type="ECO:0000313" key="6">
    <source>
        <dbReference type="Proteomes" id="UP000746747"/>
    </source>
</evidence>
<keyword evidence="3" id="KW-0735">Signal-anchor</keyword>
<feature type="compositionally biased region" description="Basic and acidic residues" evidence="4">
    <location>
        <begin position="89"/>
        <end position="100"/>
    </location>
</feature>
<name>A0A8J2M634_9BILA</name>
<dbReference type="GO" id="GO:0032580">
    <property type="term" value="C:Golgi cisterna membrane"/>
    <property type="evidence" value="ECO:0007669"/>
    <property type="project" value="UniProtKB-SubCell"/>
</dbReference>
<dbReference type="Pfam" id="PF01531">
    <property type="entry name" value="Glyco_transf_11"/>
    <property type="match status" value="1"/>
</dbReference>
<keyword evidence="6" id="KW-1185">Reference proteome</keyword>
<dbReference type="OrthoDB" id="3226at2759"/>
<dbReference type="EMBL" id="CAKAEH010001320">
    <property type="protein sequence ID" value="CAG9534645.1"/>
    <property type="molecule type" value="Genomic_DNA"/>
</dbReference>
<evidence type="ECO:0000256" key="3">
    <source>
        <dbReference type="RuleBase" id="RU363129"/>
    </source>
</evidence>
<evidence type="ECO:0000256" key="2">
    <source>
        <dbReference type="ARBA" id="ARBA00022679"/>
    </source>
</evidence>
<comment type="similarity">
    <text evidence="3">Belongs to the glycosyltransferase 11 family.</text>
</comment>
<dbReference type="PANTHER" id="PTHR11927:SF9">
    <property type="entry name" value="L-FUCOSYLTRANSFERASE"/>
    <property type="match status" value="1"/>
</dbReference>
<dbReference type="EC" id="2.4.1.-" evidence="3"/>
<dbReference type="GO" id="GO:0008107">
    <property type="term" value="F:galactoside 2-alpha-L-fucosyltransferase activity"/>
    <property type="evidence" value="ECO:0007669"/>
    <property type="project" value="InterPro"/>
</dbReference>
<accession>A0A8J2M634</accession>
<dbReference type="AlphaFoldDB" id="A0A8J2M634"/>
<feature type="transmembrane region" description="Helical" evidence="3">
    <location>
        <begin position="167"/>
        <end position="189"/>
    </location>
</feature>
<feature type="region of interest" description="Disordered" evidence="4">
    <location>
        <begin position="75"/>
        <end position="100"/>
    </location>
</feature>
<dbReference type="UniPathway" id="UPA00378"/>
<dbReference type="GO" id="GO:0005975">
    <property type="term" value="P:carbohydrate metabolic process"/>
    <property type="evidence" value="ECO:0007669"/>
    <property type="project" value="InterPro"/>
</dbReference>
<gene>
    <name evidence="5" type="ORF">CJOHNSTONI_LOCUS4765</name>
</gene>
<keyword evidence="3" id="KW-0472">Membrane</keyword>
<keyword evidence="1 3" id="KW-0328">Glycosyltransferase</keyword>
<keyword evidence="3" id="KW-0325">Glycoprotein</keyword>
<feature type="compositionally biased region" description="Basic residues" evidence="4">
    <location>
        <begin position="76"/>
        <end position="88"/>
    </location>
</feature>
<protein>
    <recommendedName>
        <fullName evidence="3">L-Fucosyltransferase</fullName>
        <ecNumber evidence="3">2.4.1.-</ecNumber>
    </recommendedName>
</protein>
<keyword evidence="2 3" id="KW-0808">Transferase</keyword>
<dbReference type="Proteomes" id="UP000746747">
    <property type="component" value="Unassembled WGS sequence"/>
</dbReference>
<keyword evidence="3" id="KW-0333">Golgi apparatus</keyword>
<dbReference type="PANTHER" id="PTHR11927">
    <property type="entry name" value="GALACTOSIDE 2-L-FUCOSYLTRANSFERASE"/>
    <property type="match status" value="1"/>
</dbReference>
<keyword evidence="3" id="KW-1133">Transmembrane helix</keyword>
<comment type="subcellular location">
    <subcellularLocation>
        <location evidence="3">Golgi apparatus</location>
        <location evidence="3">Golgi stack membrane</location>
        <topology evidence="3">Single-pass type II membrane protein</topology>
    </subcellularLocation>
</comment>
<evidence type="ECO:0000256" key="4">
    <source>
        <dbReference type="SAM" id="MobiDB-lite"/>
    </source>
</evidence>
<evidence type="ECO:0000313" key="5">
    <source>
        <dbReference type="EMBL" id="CAG9534645.1"/>
    </source>
</evidence>
<reference evidence="5" key="1">
    <citation type="submission" date="2021-09" db="EMBL/GenBank/DDBJ databases">
        <authorList>
            <consortium name="Pathogen Informatics"/>
        </authorList>
    </citation>
    <scope>NUCLEOTIDE SEQUENCE</scope>
</reference>
<proteinExistence type="inferred from homology"/>
<dbReference type="InterPro" id="IPR002516">
    <property type="entry name" value="Glyco_trans_11"/>
</dbReference>
<evidence type="ECO:0000256" key="1">
    <source>
        <dbReference type="ARBA" id="ARBA00022676"/>
    </source>
</evidence>
<keyword evidence="3" id="KW-0812">Transmembrane</keyword>
<comment type="pathway">
    <text evidence="3">Protein modification; protein glycosylation.</text>
</comment>
<sequence length="511" mass="59802">MKCDDGITKNLFIANEFIAIVRITFSTFIIGTAEDVNHTTKISTNGLQKKAEELKEKLGLLAGGKKEQQKITATKQKLKNLRKSKSPNKKTETSKQYEKSSVDKKISKGIKKGSIRQEKFCSVYQTTSGNAEKVIITRMKLKQRLWLCKERHRRSSICEDSATRNGLIFLTFAIISSFLLLIIINWSFYDMYVADSNRFDRLSIVQVTRIFPQGGEYVEFNQPWILPNTIIIENIEDISQSERYLISNFSWSPGLGNLMFQYASLRGIAERYKAKLIVPVKCKLRRGFKLDAIIVSNKLNDELIQRYSANEHHFMEDLIRKQFTFLPEIIERADEYLLKAKYKKYHAETAVIINLNHHNQMNITEDFYDYVYVGIHIRYGMDITMNSRNIKYGHKAITKDYIINAMNYFRSKFDKLIFVIISDNLHWVETNIKHIYKDEIYIVSSGYREVDMATLIRCNHTIMSTGTFSWWIAYLTNGTTVYYNDWPRHDSVLAKTMKKDEYFLNNWIPME</sequence>